<dbReference type="AlphaFoldDB" id="A0A411YCC1"/>
<dbReference type="KEGG" id="erz:ER308_04435"/>
<sequence>MGFGMSDIEVQRWRRYGHDRLYVDDAHGRRLGWCDLHGREDCLRSGRQSVQYAGESALSVGS</sequence>
<dbReference type="Proteomes" id="UP000291469">
    <property type="component" value="Chromosome"/>
</dbReference>
<keyword evidence="2" id="KW-1185">Reference proteome</keyword>
<protein>
    <submittedName>
        <fullName evidence="1">Uncharacterized protein</fullName>
    </submittedName>
</protein>
<dbReference type="OrthoDB" id="5793358at2"/>
<evidence type="ECO:0000313" key="1">
    <source>
        <dbReference type="EMBL" id="QBI18864.1"/>
    </source>
</evidence>
<proteinExistence type="predicted"/>
<organism evidence="1 2">
    <name type="scientific">Egibacter rhizosphaerae</name>
    <dbReference type="NCBI Taxonomy" id="1670831"/>
    <lineage>
        <taxon>Bacteria</taxon>
        <taxon>Bacillati</taxon>
        <taxon>Actinomycetota</taxon>
        <taxon>Nitriliruptoria</taxon>
        <taxon>Egibacterales</taxon>
        <taxon>Egibacteraceae</taxon>
        <taxon>Egibacter</taxon>
    </lineage>
</organism>
<name>A0A411YCC1_9ACTN</name>
<accession>A0A411YCC1</accession>
<gene>
    <name evidence="1" type="ORF">ER308_04435</name>
</gene>
<reference evidence="1 2" key="1">
    <citation type="submission" date="2019-01" db="EMBL/GenBank/DDBJ databases">
        <title>Egibacter rhizosphaerae EGI 80759T.</title>
        <authorList>
            <person name="Chen D.-D."/>
            <person name="Tian Y."/>
            <person name="Jiao J.-Y."/>
            <person name="Zhang X.-T."/>
            <person name="Zhang Y.-G."/>
            <person name="Zhang Y."/>
            <person name="Xiao M."/>
            <person name="Shu W.-S."/>
            <person name="Li W.-J."/>
        </authorList>
    </citation>
    <scope>NUCLEOTIDE SEQUENCE [LARGE SCALE GENOMIC DNA]</scope>
    <source>
        <strain evidence="1 2">EGI 80759</strain>
    </source>
</reference>
<dbReference type="RefSeq" id="WP_131153861.1">
    <property type="nucleotide sequence ID" value="NZ_CP036402.1"/>
</dbReference>
<dbReference type="EMBL" id="CP036402">
    <property type="protein sequence ID" value="QBI18864.1"/>
    <property type="molecule type" value="Genomic_DNA"/>
</dbReference>
<evidence type="ECO:0000313" key="2">
    <source>
        <dbReference type="Proteomes" id="UP000291469"/>
    </source>
</evidence>